<gene>
    <name evidence="2" type="ORF">TWF696_006872</name>
</gene>
<proteinExistence type="predicted"/>
<evidence type="ECO:0000313" key="2">
    <source>
        <dbReference type="EMBL" id="KAK6346761.1"/>
    </source>
</evidence>
<dbReference type="Proteomes" id="UP001375240">
    <property type="component" value="Unassembled WGS sequence"/>
</dbReference>
<accession>A0AAV9UWE2</accession>
<dbReference type="AlphaFoldDB" id="A0AAV9UWE2"/>
<organism evidence="2 3">
    <name type="scientific">Orbilia brochopaga</name>
    <dbReference type="NCBI Taxonomy" id="3140254"/>
    <lineage>
        <taxon>Eukaryota</taxon>
        <taxon>Fungi</taxon>
        <taxon>Dikarya</taxon>
        <taxon>Ascomycota</taxon>
        <taxon>Pezizomycotina</taxon>
        <taxon>Orbiliomycetes</taxon>
        <taxon>Orbiliales</taxon>
        <taxon>Orbiliaceae</taxon>
        <taxon>Orbilia</taxon>
    </lineage>
</organism>
<feature type="region of interest" description="Disordered" evidence="1">
    <location>
        <begin position="32"/>
        <end position="55"/>
    </location>
</feature>
<dbReference type="EMBL" id="JAVHNQ010000005">
    <property type="protein sequence ID" value="KAK6346761.1"/>
    <property type="molecule type" value="Genomic_DNA"/>
</dbReference>
<protein>
    <submittedName>
        <fullName evidence="2">Uncharacterized protein</fullName>
    </submittedName>
</protein>
<keyword evidence="3" id="KW-1185">Reference proteome</keyword>
<evidence type="ECO:0000313" key="3">
    <source>
        <dbReference type="Proteomes" id="UP001375240"/>
    </source>
</evidence>
<name>A0AAV9UWE2_9PEZI</name>
<sequence>MGARAWEQPRTPGLTERVAIAAETSRTISRTRLSQATAWARRPMTDDGEEGRTAGAGWAAWVSQAASGGGKVPIHEEGQQ</sequence>
<comment type="caution">
    <text evidence="2">The sequence shown here is derived from an EMBL/GenBank/DDBJ whole genome shotgun (WGS) entry which is preliminary data.</text>
</comment>
<reference evidence="2 3" key="1">
    <citation type="submission" date="2019-10" db="EMBL/GenBank/DDBJ databases">
        <authorList>
            <person name="Palmer J.M."/>
        </authorList>
    </citation>
    <scope>NUCLEOTIDE SEQUENCE [LARGE SCALE GENOMIC DNA]</scope>
    <source>
        <strain evidence="2 3">TWF696</strain>
    </source>
</reference>
<evidence type="ECO:0000256" key="1">
    <source>
        <dbReference type="SAM" id="MobiDB-lite"/>
    </source>
</evidence>